<gene>
    <name evidence="2" type="ORF">SAMN02746065_11622</name>
</gene>
<keyword evidence="1" id="KW-0812">Transmembrane</keyword>
<dbReference type="AlphaFoldDB" id="A0A1W2D9G8"/>
<keyword evidence="1" id="KW-0472">Membrane</keyword>
<accession>A0A1W2D9G8</accession>
<dbReference type="RefSeq" id="WP_170923839.1">
    <property type="nucleotide sequence ID" value="NZ_FWXY01000016.1"/>
</dbReference>
<reference evidence="2 3" key="1">
    <citation type="submission" date="2017-04" db="EMBL/GenBank/DDBJ databases">
        <authorList>
            <person name="Afonso C.L."/>
            <person name="Miller P.J."/>
            <person name="Scott M.A."/>
            <person name="Spackman E."/>
            <person name="Goraichik I."/>
            <person name="Dimitrov K.M."/>
            <person name="Suarez D.L."/>
            <person name="Swayne D.E."/>
        </authorList>
    </citation>
    <scope>NUCLEOTIDE SEQUENCE [LARGE SCALE GENOMIC DNA]</scope>
    <source>
        <strain evidence="2 3">DSM 3385</strain>
    </source>
</reference>
<dbReference type="STRING" id="1121400.SAMN02746065_11622"/>
<keyword evidence="1" id="KW-1133">Transmembrane helix</keyword>
<sequence>MKKIDQLIIGLQGNASMGTSDSHPSAQTVATSLRPGRTILTIFLCLIIFLCSLPFLLPKLINNDYIKAKAFSLMGQSLSENIHVDHIAMVFFPRPGFRLDGINLYHKKSLGIGIKTAFLFPDIGTLFSRNPMPLTGEILLEQTTLVSSEYNRSPLPRPAIIKNSSIKRLAIHFSYTSLEQFSFNFKGSHLKIPASAHPKHPIYARSLEGEAKITPHILSLVLGPAEFNNPAMNLEIRFLRDNVAHTSQLSFTGEHVHIPPLRAMSSIFLKKSAIATTLFNIVRGGTVPQVNVTFNNKNDQFLFDPKKMRIDARLKGGTIAIPSTQLIATDVMATVQVKNGMLLPEISQGTVEEARLNRGSLQVDLLNKKHPFQGKFSLKADLAKLPGVLKSLLPGTRLSRELELTENIAGKATGTLELTRTDEHLNVAVHCKNIDVTGTYQRFPGNSFHLRADTFSFQKEKITIKGIEGTMGPWQISHVSGEISPRSPHLFHIASARGVFPTQETLAWLTQFHAMPSPVIPFSSLQGTLTLDQVDLKGIMFSPAHWTYAIKGGLNRGSLYDTPEKKGISDISFSFDLSPQGFSLKNITGTLHDTAWVMKNSPQNQLSVSLAQLIQDIHPPITFTRTTLEKNRQAVSFQGQAHLPGEISMAMTGKVSNKNIILEELEIKDPNLSRATVSYSPGSPLTFKGRLNIKTLKHVFKKNSDTAAVLTIPGIKGDCVLAANPQAGVTLSMDRLELDTLWAVTAPQNTKTVTVNKTGQMNTKGNNNALIDHMKMIPRPMLVNVGTLAWNRFLISPLLLEIFPRPTGTDVAIQASKWCGLPITGKIQKKANTINLTLESNARNLDFATIFGCLMEKGTPIQGSYNLKTKLFAMSRENVPPGPGFISGFQGPFELYAHNGRIFQMTFLSRIVSLINVSTLLKAKLPDLSQQGFAYDTMIFKGKVKESRIFIKKGVINGVDMTLLITGWIDPLKKTMDLLCFVSPLKSVDTLIQKLPIINTMFQGDLISIPITAKGSIHDPDVIALSPVEVTKGIFNTLKDILTTPLTLMKELP</sequence>
<feature type="transmembrane region" description="Helical" evidence="1">
    <location>
        <begin position="39"/>
        <end position="57"/>
    </location>
</feature>
<evidence type="ECO:0000256" key="1">
    <source>
        <dbReference type="SAM" id="Phobius"/>
    </source>
</evidence>
<protein>
    <submittedName>
        <fullName evidence="2">AsmA-like C-terminal region</fullName>
    </submittedName>
</protein>
<evidence type="ECO:0000313" key="2">
    <source>
        <dbReference type="EMBL" id="SMC93894.1"/>
    </source>
</evidence>
<proteinExistence type="predicted"/>
<keyword evidence="3" id="KW-1185">Reference proteome</keyword>
<name>A0A1W2D9G8_9BACT</name>
<organism evidence="2 3">
    <name type="scientific">Desulfocicer vacuolatum DSM 3385</name>
    <dbReference type="NCBI Taxonomy" id="1121400"/>
    <lineage>
        <taxon>Bacteria</taxon>
        <taxon>Pseudomonadati</taxon>
        <taxon>Thermodesulfobacteriota</taxon>
        <taxon>Desulfobacteria</taxon>
        <taxon>Desulfobacterales</taxon>
        <taxon>Desulfobacteraceae</taxon>
        <taxon>Desulfocicer</taxon>
    </lineage>
</organism>
<evidence type="ECO:0000313" key="3">
    <source>
        <dbReference type="Proteomes" id="UP000192418"/>
    </source>
</evidence>
<dbReference type="Proteomes" id="UP000192418">
    <property type="component" value="Unassembled WGS sequence"/>
</dbReference>
<dbReference type="EMBL" id="FWXY01000016">
    <property type="protein sequence ID" value="SMC93894.1"/>
    <property type="molecule type" value="Genomic_DNA"/>
</dbReference>